<feature type="compositionally biased region" description="Low complexity" evidence="1">
    <location>
        <begin position="185"/>
        <end position="200"/>
    </location>
</feature>
<feature type="region of interest" description="Disordered" evidence="1">
    <location>
        <begin position="165"/>
        <end position="200"/>
    </location>
</feature>
<accession>A0A0D0E470</accession>
<dbReference type="HOGENOM" id="CLU_041576_0_0_1"/>
<dbReference type="AlphaFoldDB" id="A0A0D0E470"/>
<evidence type="ECO:0000256" key="2">
    <source>
        <dbReference type="SAM" id="Phobius"/>
    </source>
</evidence>
<evidence type="ECO:0000313" key="5">
    <source>
        <dbReference type="Proteomes" id="UP000054538"/>
    </source>
</evidence>
<sequence>MLAFAVIFSIMFIVQQFTHTVVHRRLTRRLGIGEGPQSPKDSIVCGLFVASVMELLAGVDAPNLEPVEATAAASDISVGTSLVPYALIDGVEPQWASSPEPLQVADRASDWQEELRQKPERYLNDIVPWPRYTQGDFICRRWQMGPYGILNTFGPQTPSWFEVKTATQGQRAQSKPVRPTPKPVRPASKPTSSTKSKTASKTTLVDIRRRWAHPRFESLAHSSYADIVTFLQCLAFQYLPQWLSDDSTDDVERQGLIPSLILALYSAVVSFGVVSLVPPLVFFAIVGISIVTFVLQRLASQYLPGWFLGNSADEVERQTGIPNWVCILFCATITVCFFLILPPSVPSAITLTITVCAAVYCCALVYERHK</sequence>
<evidence type="ECO:0000256" key="1">
    <source>
        <dbReference type="SAM" id="MobiDB-lite"/>
    </source>
</evidence>
<keyword evidence="5" id="KW-1185">Reference proteome</keyword>
<feature type="transmembrane region" description="Helical" evidence="2">
    <location>
        <begin position="347"/>
        <end position="366"/>
    </location>
</feature>
<protein>
    <submittedName>
        <fullName evidence="4">Uncharacterized protein</fullName>
    </submittedName>
</protein>
<keyword evidence="2" id="KW-1133">Transmembrane helix</keyword>
<proteinExistence type="predicted"/>
<evidence type="ECO:0000256" key="3">
    <source>
        <dbReference type="SAM" id="SignalP"/>
    </source>
</evidence>
<dbReference type="InParanoid" id="A0A0D0E470"/>
<reference evidence="4 5" key="1">
    <citation type="submission" date="2014-04" db="EMBL/GenBank/DDBJ databases">
        <authorList>
            <consortium name="DOE Joint Genome Institute"/>
            <person name="Kuo A."/>
            <person name="Kohler A."/>
            <person name="Jargeat P."/>
            <person name="Nagy L.G."/>
            <person name="Floudas D."/>
            <person name="Copeland A."/>
            <person name="Barry K.W."/>
            <person name="Cichocki N."/>
            <person name="Veneault-Fourrey C."/>
            <person name="LaButti K."/>
            <person name="Lindquist E.A."/>
            <person name="Lipzen A."/>
            <person name="Lundell T."/>
            <person name="Morin E."/>
            <person name="Murat C."/>
            <person name="Sun H."/>
            <person name="Tunlid A."/>
            <person name="Henrissat B."/>
            <person name="Grigoriev I.V."/>
            <person name="Hibbett D.S."/>
            <person name="Martin F."/>
            <person name="Nordberg H.P."/>
            <person name="Cantor M.N."/>
            <person name="Hua S.X."/>
        </authorList>
    </citation>
    <scope>NUCLEOTIDE SEQUENCE [LARGE SCALE GENOMIC DNA]</scope>
    <source>
        <strain evidence="4 5">Ve08.2h10</strain>
    </source>
</reference>
<dbReference type="Proteomes" id="UP000054538">
    <property type="component" value="Unassembled WGS sequence"/>
</dbReference>
<keyword evidence="3" id="KW-0732">Signal</keyword>
<feature type="signal peptide" evidence="3">
    <location>
        <begin position="1"/>
        <end position="16"/>
    </location>
</feature>
<keyword evidence="2" id="KW-0812">Transmembrane</keyword>
<dbReference type="OrthoDB" id="2685133at2759"/>
<feature type="chain" id="PRO_5002221052" evidence="3">
    <location>
        <begin position="17"/>
        <end position="370"/>
    </location>
</feature>
<gene>
    <name evidence="4" type="ORF">PAXRUDRAFT_604421</name>
</gene>
<evidence type="ECO:0000313" key="4">
    <source>
        <dbReference type="EMBL" id="KIK91965.1"/>
    </source>
</evidence>
<feature type="transmembrane region" description="Helical" evidence="2">
    <location>
        <begin position="321"/>
        <end position="341"/>
    </location>
</feature>
<reference evidence="5" key="2">
    <citation type="submission" date="2015-01" db="EMBL/GenBank/DDBJ databases">
        <title>Evolutionary Origins and Diversification of the Mycorrhizal Mutualists.</title>
        <authorList>
            <consortium name="DOE Joint Genome Institute"/>
            <consortium name="Mycorrhizal Genomics Consortium"/>
            <person name="Kohler A."/>
            <person name="Kuo A."/>
            <person name="Nagy L.G."/>
            <person name="Floudas D."/>
            <person name="Copeland A."/>
            <person name="Barry K.W."/>
            <person name="Cichocki N."/>
            <person name="Veneault-Fourrey C."/>
            <person name="LaButti K."/>
            <person name="Lindquist E.A."/>
            <person name="Lipzen A."/>
            <person name="Lundell T."/>
            <person name="Morin E."/>
            <person name="Murat C."/>
            <person name="Riley R."/>
            <person name="Ohm R."/>
            <person name="Sun H."/>
            <person name="Tunlid A."/>
            <person name="Henrissat B."/>
            <person name="Grigoriev I.V."/>
            <person name="Hibbett D.S."/>
            <person name="Martin F."/>
        </authorList>
    </citation>
    <scope>NUCLEOTIDE SEQUENCE [LARGE SCALE GENOMIC DNA]</scope>
    <source>
        <strain evidence="5">Ve08.2h10</strain>
    </source>
</reference>
<feature type="transmembrane region" description="Helical" evidence="2">
    <location>
        <begin position="280"/>
        <end position="300"/>
    </location>
</feature>
<dbReference type="EMBL" id="KN825329">
    <property type="protein sequence ID" value="KIK91965.1"/>
    <property type="molecule type" value="Genomic_DNA"/>
</dbReference>
<name>A0A0D0E470_9AGAM</name>
<keyword evidence="2" id="KW-0472">Membrane</keyword>
<organism evidence="4 5">
    <name type="scientific">Paxillus rubicundulus Ve08.2h10</name>
    <dbReference type="NCBI Taxonomy" id="930991"/>
    <lineage>
        <taxon>Eukaryota</taxon>
        <taxon>Fungi</taxon>
        <taxon>Dikarya</taxon>
        <taxon>Basidiomycota</taxon>
        <taxon>Agaricomycotina</taxon>
        <taxon>Agaricomycetes</taxon>
        <taxon>Agaricomycetidae</taxon>
        <taxon>Boletales</taxon>
        <taxon>Paxilineae</taxon>
        <taxon>Paxillaceae</taxon>
        <taxon>Paxillus</taxon>
    </lineage>
</organism>